<accession>A0ABR1M2U4</accession>
<reference evidence="1 2" key="1">
    <citation type="submission" date="2024-04" db="EMBL/GenBank/DDBJ databases">
        <title>Phyllosticta paracitricarpa is synonymous to the EU quarantine fungus P. citricarpa based on phylogenomic analyses.</title>
        <authorList>
            <consortium name="Lawrence Berkeley National Laboratory"/>
            <person name="Van Ingen-Buijs V.A."/>
            <person name="Van Westerhoven A.C."/>
            <person name="Haridas S."/>
            <person name="Skiadas P."/>
            <person name="Martin F."/>
            <person name="Groenewald J.Z."/>
            <person name="Crous P.W."/>
            <person name="Seidl M.F."/>
        </authorList>
    </citation>
    <scope>NUCLEOTIDE SEQUENCE [LARGE SCALE GENOMIC DNA]</scope>
    <source>
        <strain evidence="1 2">CBS 122670</strain>
    </source>
</reference>
<name>A0ABR1M2U4_9PEZI</name>
<dbReference type="Proteomes" id="UP001365128">
    <property type="component" value="Unassembled WGS sequence"/>
</dbReference>
<proteinExistence type="predicted"/>
<evidence type="ECO:0000313" key="2">
    <source>
        <dbReference type="Proteomes" id="UP001365128"/>
    </source>
</evidence>
<dbReference type="EMBL" id="JBBPDW010000023">
    <property type="protein sequence ID" value="KAK7541850.1"/>
    <property type="molecule type" value="Genomic_DNA"/>
</dbReference>
<comment type="caution">
    <text evidence="1">The sequence shown here is derived from an EMBL/GenBank/DDBJ whole genome shotgun (WGS) entry which is preliminary data.</text>
</comment>
<organism evidence="1 2">
    <name type="scientific">Phyllosticta citricarpa</name>
    <dbReference type="NCBI Taxonomy" id="55181"/>
    <lineage>
        <taxon>Eukaryota</taxon>
        <taxon>Fungi</taxon>
        <taxon>Dikarya</taxon>
        <taxon>Ascomycota</taxon>
        <taxon>Pezizomycotina</taxon>
        <taxon>Dothideomycetes</taxon>
        <taxon>Dothideomycetes incertae sedis</taxon>
        <taxon>Botryosphaeriales</taxon>
        <taxon>Phyllostictaceae</taxon>
        <taxon>Phyllosticta</taxon>
    </lineage>
</organism>
<sequence>MTDEFGRWFKHYEKVPVEADTSTMRWYNRLTSTRGQQERLQIEADFMAEYHVTTAEAEAVRDYVEDFVLDPDAFNSLLRKLPSTEGLVQRVTQLDEATANMLIRGDPGLISRGERGIYEVRDPINGQPPRLIMTSSLVFQYDFDPAGGYRLIINSRTGKFVAPITAEAEQWDVLHLQGLSGRFKLLAYQPLNGGEAARLAKQPGPFGVFYLDEIPEAGPSTDAADAEARRAARLEVHRRSVPFYGNCRCTLGGKDFCEYAKVKKEFEQARIRFDIYSKMLERMDANGVFGERRHNLWTKVCEYEKAPKICRHSSRGWRRSRSRRRSRRG</sequence>
<evidence type="ECO:0000313" key="1">
    <source>
        <dbReference type="EMBL" id="KAK7541850.1"/>
    </source>
</evidence>
<gene>
    <name evidence="1" type="ORF">IWX46DRAFT_650673</name>
</gene>
<keyword evidence="2" id="KW-1185">Reference proteome</keyword>
<protein>
    <submittedName>
        <fullName evidence="1">Uncharacterized protein</fullName>
    </submittedName>
</protein>